<name>A0A654DIF0_SPHMU</name>
<dbReference type="EMBL" id="CABWMV010000025">
    <property type="protein sequence ID" value="VXD05679.1"/>
    <property type="molecule type" value="Genomic_DNA"/>
</dbReference>
<accession>A0A654DIF0</accession>
<organism evidence="1 2">
    <name type="scientific">Sphingobacterium multivorum</name>
    <dbReference type="NCBI Taxonomy" id="28454"/>
    <lineage>
        <taxon>Bacteria</taxon>
        <taxon>Pseudomonadati</taxon>
        <taxon>Bacteroidota</taxon>
        <taxon>Sphingobacteriia</taxon>
        <taxon>Sphingobacteriales</taxon>
        <taxon>Sphingobacteriaceae</taxon>
        <taxon>Sphingobacterium</taxon>
    </lineage>
</organism>
<protein>
    <submittedName>
        <fullName evidence="1">Uncharacterized protein</fullName>
    </submittedName>
</protein>
<dbReference type="Proteomes" id="UP000432350">
    <property type="component" value="Unassembled WGS sequence"/>
</dbReference>
<evidence type="ECO:0000313" key="1">
    <source>
        <dbReference type="EMBL" id="VXD05679.1"/>
    </source>
</evidence>
<proteinExistence type="predicted"/>
<dbReference type="AlphaFoldDB" id="A0A654DIF0"/>
<reference evidence="1 2" key="1">
    <citation type="submission" date="2019-10" db="EMBL/GenBank/DDBJ databases">
        <authorList>
            <person name="Karimi E."/>
        </authorList>
    </citation>
    <scope>NUCLEOTIDE SEQUENCE [LARGE SCALE GENOMIC DNA]</scope>
    <source>
        <strain evidence="1">Sphingobacterium sp. 8BC</strain>
    </source>
</reference>
<evidence type="ECO:0000313" key="2">
    <source>
        <dbReference type="Proteomes" id="UP000432350"/>
    </source>
</evidence>
<sequence length="54" mass="6576">MKLHKNMEFTRYHFRIGLVFLQLLNYIKITKHFLMLSVVTTIPNRRSNIINNEK</sequence>
<gene>
    <name evidence="1" type="ORF">SPHINGO8BC_60623</name>
</gene>